<accession>A0A328BMJ8</accession>
<dbReference type="PANTHER" id="PTHR41339:SF1">
    <property type="entry name" value="SECRETED PROTEIN"/>
    <property type="match status" value="1"/>
</dbReference>
<dbReference type="PANTHER" id="PTHR41339">
    <property type="entry name" value="LIPL48"/>
    <property type="match status" value="1"/>
</dbReference>
<dbReference type="Pfam" id="PF18962">
    <property type="entry name" value="Por_Secre_tail"/>
    <property type="match status" value="1"/>
</dbReference>
<protein>
    <submittedName>
        <fullName evidence="3">T9SS C-terminal target domain-containing protein</fullName>
    </submittedName>
</protein>
<feature type="signal peptide" evidence="1">
    <location>
        <begin position="1"/>
        <end position="24"/>
    </location>
</feature>
<dbReference type="RefSeq" id="WP_111477966.1">
    <property type="nucleotide sequence ID" value="NZ_QHKM01000002.1"/>
</dbReference>
<keyword evidence="1" id="KW-0732">Signal</keyword>
<evidence type="ECO:0000259" key="2">
    <source>
        <dbReference type="Pfam" id="PF18962"/>
    </source>
</evidence>
<evidence type="ECO:0000256" key="1">
    <source>
        <dbReference type="SAM" id="SignalP"/>
    </source>
</evidence>
<dbReference type="OrthoDB" id="1521716at2"/>
<feature type="chain" id="PRO_5016268688" evidence="1">
    <location>
        <begin position="25"/>
        <end position="554"/>
    </location>
</feature>
<sequence>MKKLVLPLFLALAAAATLPTTALAQSTCPAAPAPITVTGTITTNTTWTSNNIYLLSGYVYVANGATLTIQPGTIIKADKTPSPGGVLVVLQGGKLLADGTAARPIVFTSNQPAGSRNRGDWGGIVICGRAPINQPGSPAVEGVPSATFGGTDPNDNSGVLRYVRIEYPGVALSQNNEINGLTLAGVGAGTTIDYVSVYASGDDSFEWFGGTVNAKHLVAIAATDDDFDTDFGFTGKVQYAVTVRDPNQADVSGSTAFESDNDANSSALTPITAPVFSNVSAFLTNPSVAANFTRAMHLRRNSQISIFNSVLTGWPVGLTLDGSTTQANATSGALVLKNNVMAGMTTDFQSASPTTYNVNGFWNDATRSNTTYASISSLALNADNFTINSAAASTAPSAAPNFTLPAASPLASGAAFTDAKLAGGFFDNVAYRGAFGPAGNWTAGWTNYNPQNTCYNVAGVTSAKAKAAAVQGLSVYPNPTAGASQLSFTLARPAAVTVRVLDVTGRTVATVTQDRTLTSGEQQLALPGTLRAGLYTATVQTGESVEAVRFVVTQ</sequence>
<comment type="caution">
    <text evidence="3">The sequence shown here is derived from an EMBL/GenBank/DDBJ whole genome shotgun (WGS) entry which is preliminary data.</text>
</comment>
<keyword evidence="4" id="KW-1185">Reference proteome</keyword>
<feature type="domain" description="Secretion system C-terminal sorting" evidence="2">
    <location>
        <begin position="475"/>
        <end position="551"/>
    </location>
</feature>
<evidence type="ECO:0000313" key="4">
    <source>
        <dbReference type="Proteomes" id="UP000248553"/>
    </source>
</evidence>
<reference evidence="4" key="1">
    <citation type="submission" date="2018-05" db="EMBL/GenBank/DDBJ databases">
        <authorList>
            <person name="Nie L."/>
        </authorList>
    </citation>
    <scope>NUCLEOTIDE SEQUENCE [LARGE SCALE GENOMIC DNA]</scope>
    <source>
        <strain evidence="4">NL</strain>
    </source>
</reference>
<evidence type="ECO:0000313" key="3">
    <source>
        <dbReference type="EMBL" id="RAK68353.1"/>
    </source>
</evidence>
<dbReference type="InterPro" id="IPR026444">
    <property type="entry name" value="Secre_tail"/>
</dbReference>
<dbReference type="NCBIfam" id="TIGR04183">
    <property type="entry name" value="Por_Secre_tail"/>
    <property type="match status" value="1"/>
</dbReference>
<gene>
    <name evidence="3" type="ORF">DLM85_10040</name>
</gene>
<dbReference type="EMBL" id="QHKM01000002">
    <property type="protein sequence ID" value="RAK68353.1"/>
    <property type="molecule type" value="Genomic_DNA"/>
</dbReference>
<proteinExistence type="predicted"/>
<organism evidence="3 4">
    <name type="scientific">Hymenobacter edaphi</name>
    <dbReference type="NCBI Taxonomy" id="2211146"/>
    <lineage>
        <taxon>Bacteria</taxon>
        <taxon>Pseudomonadati</taxon>
        <taxon>Bacteroidota</taxon>
        <taxon>Cytophagia</taxon>
        <taxon>Cytophagales</taxon>
        <taxon>Hymenobacteraceae</taxon>
        <taxon>Hymenobacter</taxon>
    </lineage>
</organism>
<name>A0A328BMJ8_9BACT</name>
<dbReference type="AlphaFoldDB" id="A0A328BMJ8"/>
<dbReference type="Proteomes" id="UP000248553">
    <property type="component" value="Unassembled WGS sequence"/>
</dbReference>